<keyword evidence="1" id="KW-0472">Membrane</keyword>
<proteinExistence type="predicted"/>
<keyword evidence="1" id="KW-0812">Transmembrane</keyword>
<feature type="transmembrane region" description="Helical" evidence="1">
    <location>
        <begin position="39"/>
        <end position="58"/>
    </location>
</feature>
<evidence type="ECO:0000256" key="1">
    <source>
        <dbReference type="SAM" id="Phobius"/>
    </source>
</evidence>
<accession>A0A0E9T054</accession>
<reference evidence="2" key="2">
    <citation type="journal article" date="2015" name="Fish Shellfish Immunol.">
        <title>Early steps in the European eel (Anguilla anguilla)-Vibrio vulnificus interaction in the gills: Role of the RtxA13 toxin.</title>
        <authorList>
            <person name="Callol A."/>
            <person name="Pajuelo D."/>
            <person name="Ebbesson L."/>
            <person name="Teles M."/>
            <person name="MacKenzie S."/>
            <person name="Amaro C."/>
        </authorList>
    </citation>
    <scope>NUCLEOTIDE SEQUENCE</scope>
</reference>
<dbReference type="EMBL" id="GBXM01062287">
    <property type="protein sequence ID" value="JAH46290.1"/>
    <property type="molecule type" value="Transcribed_RNA"/>
</dbReference>
<name>A0A0E9T054_ANGAN</name>
<dbReference type="AlphaFoldDB" id="A0A0E9T054"/>
<keyword evidence="1" id="KW-1133">Transmembrane helix</keyword>
<reference evidence="2" key="1">
    <citation type="submission" date="2014-11" db="EMBL/GenBank/DDBJ databases">
        <authorList>
            <person name="Amaro Gonzalez C."/>
        </authorList>
    </citation>
    <scope>NUCLEOTIDE SEQUENCE</scope>
</reference>
<sequence>MSLNYICLKLNFKLIFKAIRNRLSTLKCACQHGYYENSWLFYLLKYYLLVLLTADFFLTQEMLC</sequence>
<evidence type="ECO:0000313" key="2">
    <source>
        <dbReference type="EMBL" id="JAH46290.1"/>
    </source>
</evidence>
<organism evidence="2">
    <name type="scientific">Anguilla anguilla</name>
    <name type="common">European freshwater eel</name>
    <name type="synonym">Muraena anguilla</name>
    <dbReference type="NCBI Taxonomy" id="7936"/>
    <lineage>
        <taxon>Eukaryota</taxon>
        <taxon>Metazoa</taxon>
        <taxon>Chordata</taxon>
        <taxon>Craniata</taxon>
        <taxon>Vertebrata</taxon>
        <taxon>Euteleostomi</taxon>
        <taxon>Actinopterygii</taxon>
        <taxon>Neopterygii</taxon>
        <taxon>Teleostei</taxon>
        <taxon>Anguilliformes</taxon>
        <taxon>Anguillidae</taxon>
        <taxon>Anguilla</taxon>
    </lineage>
</organism>
<protein>
    <submittedName>
        <fullName evidence="2">Uncharacterized protein</fullName>
    </submittedName>
</protein>